<sequence>MSSRELCTILGDVIRRQRCAEITVEYSCGHSVQADVQMAPFLADKREPRAAARSLRLSCKRGGLPRGDDGIFRIEVPGGPCASCGRGSRAGLLCGGVRMDLVSAREASENPIPVGIGARQFAQWVQTDGSCAQSIQLTSCTGGLSWYSFFTTPGTSGPLLLALAVWLVGCVVYGFCAAPQMSMVSPEVFYQQVQDQIGNIPVPKRSPHYSHYRQYYLQQYQQHLSQYSSLEAQWAQNKVPIFQWGAFFQGLGFGTWLFAAMLAFCEFQYGTITAWMEAAEEWWSEYRRRPQTAPRDPLADDAAQESFLSDLMGAGPRCRGAAPPPAEAAKEAAKRAEGPRHRKGSGPTPQDKQLLSKPTAAVDQRPRQPQQKLPAERQRAEAPVPEGKEAAGSRGGRRPGGEGCSRADLLTPEVEVEPAVEPEPSLPSSSAEAIFGDTALEQAASEEADEELGEEADEEEGELNEDAEEHPDEAQEEPREEAQAGAEVLGAGQEADRGAHVAWTDPEPVTQANAAGGTNSASTAAQEVDSELARLRQAARTVGSGLRRATGALSGHLQEARGAKGGAVPAEELSRLLAELEGLQGQLDGALCQDAAPSHDALGAAAPREPEAERWSLVAARRAGRPTRAAQPPTPPSQKLAGPGGGRGGAAPKPALAASRPAGPAARKLSAASGAAADSPSWAAVVAAPTRAAEPCSWDPAGLSGARGAEEEEDFRPREMRAEAPEFVPDFADCVYMPSDDCPVGATVLVPCVLPADGFAALSGGVLPQVDGAALPPGHVLVLAPPGPADGVPVMMAPAGLPLADFPGFEGVEVPGGEAQQRFAEGDWGSEED</sequence>
<keyword evidence="4" id="KW-1185">Reference proteome</keyword>
<proteinExistence type="predicted"/>
<evidence type="ECO:0000256" key="2">
    <source>
        <dbReference type="SAM" id="Phobius"/>
    </source>
</evidence>
<feature type="transmembrane region" description="Helical" evidence="2">
    <location>
        <begin position="244"/>
        <end position="264"/>
    </location>
</feature>
<feature type="compositionally biased region" description="Acidic residues" evidence="1">
    <location>
        <begin position="444"/>
        <end position="471"/>
    </location>
</feature>
<keyword evidence="2" id="KW-1133">Transmembrane helix</keyword>
<dbReference type="EMBL" id="CAUYUJ010004558">
    <property type="protein sequence ID" value="CAK0810042.1"/>
    <property type="molecule type" value="Genomic_DNA"/>
</dbReference>
<comment type="caution">
    <text evidence="3">The sequence shown here is derived from an EMBL/GenBank/DDBJ whole genome shotgun (WGS) entry which is preliminary data.</text>
</comment>
<protein>
    <submittedName>
        <fullName evidence="3">Uncharacterized protein</fullName>
    </submittedName>
</protein>
<gene>
    <name evidence="3" type="ORF">PCOR1329_LOCUS15128</name>
</gene>
<evidence type="ECO:0000256" key="1">
    <source>
        <dbReference type="SAM" id="MobiDB-lite"/>
    </source>
</evidence>
<feature type="region of interest" description="Disordered" evidence="1">
    <location>
        <begin position="812"/>
        <end position="833"/>
    </location>
</feature>
<evidence type="ECO:0000313" key="4">
    <source>
        <dbReference type="Proteomes" id="UP001189429"/>
    </source>
</evidence>
<feature type="transmembrane region" description="Helical" evidence="2">
    <location>
        <begin position="159"/>
        <end position="178"/>
    </location>
</feature>
<feature type="compositionally biased region" description="Low complexity" evidence="1">
    <location>
        <begin position="650"/>
        <end position="664"/>
    </location>
</feature>
<keyword evidence="2" id="KW-0812">Transmembrane</keyword>
<feature type="compositionally biased region" description="Basic and acidic residues" evidence="1">
    <location>
        <begin position="472"/>
        <end position="482"/>
    </location>
</feature>
<feature type="compositionally biased region" description="Low complexity" evidence="1">
    <location>
        <begin position="511"/>
        <end position="526"/>
    </location>
</feature>
<feature type="region of interest" description="Disordered" evidence="1">
    <location>
        <begin position="694"/>
        <end position="714"/>
    </location>
</feature>
<dbReference type="Proteomes" id="UP001189429">
    <property type="component" value="Unassembled WGS sequence"/>
</dbReference>
<evidence type="ECO:0000313" key="3">
    <source>
        <dbReference type="EMBL" id="CAK0810042.1"/>
    </source>
</evidence>
<feature type="compositionally biased region" description="Basic and acidic residues" evidence="1">
    <location>
        <begin position="328"/>
        <end position="339"/>
    </location>
</feature>
<keyword evidence="2" id="KW-0472">Membrane</keyword>
<reference evidence="3" key="1">
    <citation type="submission" date="2023-10" db="EMBL/GenBank/DDBJ databases">
        <authorList>
            <person name="Chen Y."/>
            <person name="Shah S."/>
            <person name="Dougan E. K."/>
            <person name="Thang M."/>
            <person name="Chan C."/>
        </authorList>
    </citation>
    <scope>NUCLEOTIDE SEQUENCE [LARGE SCALE GENOMIC DNA]</scope>
</reference>
<organism evidence="3 4">
    <name type="scientific">Prorocentrum cordatum</name>
    <dbReference type="NCBI Taxonomy" id="2364126"/>
    <lineage>
        <taxon>Eukaryota</taxon>
        <taxon>Sar</taxon>
        <taxon>Alveolata</taxon>
        <taxon>Dinophyceae</taxon>
        <taxon>Prorocentrales</taxon>
        <taxon>Prorocentraceae</taxon>
        <taxon>Prorocentrum</taxon>
    </lineage>
</organism>
<feature type="region of interest" description="Disordered" evidence="1">
    <location>
        <begin position="312"/>
        <end position="527"/>
    </location>
</feature>
<feature type="region of interest" description="Disordered" evidence="1">
    <location>
        <begin position="598"/>
        <end position="664"/>
    </location>
</feature>
<feature type="compositionally biased region" description="Basic and acidic residues" evidence="1">
    <location>
        <begin position="374"/>
        <end position="391"/>
    </location>
</feature>
<accession>A0ABN9QW62</accession>
<feature type="compositionally biased region" description="Low complexity" evidence="1">
    <location>
        <begin position="421"/>
        <end position="433"/>
    </location>
</feature>
<name>A0ABN9QW62_9DINO</name>